<evidence type="ECO:0000313" key="5">
    <source>
        <dbReference type="RefSeq" id="XP_017784227.1"/>
    </source>
</evidence>
<dbReference type="RefSeq" id="XP_017784226.1">
    <property type="nucleotide sequence ID" value="XM_017928737.1"/>
</dbReference>
<gene>
    <name evidence="3 4 5 6" type="primary">LOC108567929</name>
</gene>
<dbReference type="RefSeq" id="XP_017784225.1">
    <property type="nucleotide sequence ID" value="XM_017928736.1"/>
</dbReference>
<keyword evidence="2" id="KW-1185">Reference proteome</keyword>
<proteinExistence type="predicted"/>
<evidence type="ECO:0000313" key="6">
    <source>
        <dbReference type="RefSeq" id="XP_017784228.1"/>
    </source>
</evidence>
<dbReference type="SUPFAM" id="SSF57184">
    <property type="entry name" value="Growth factor receptor domain"/>
    <property type="match status" value="1"/>
</dbReference>
<evidence type="ECO:0000256" key="1">
    <source>
        <dbReference type="SAM" id="SignalP"/>
    </source>
</evidence>
<evidence type="ECO:0000313" key="4">
    <source>
        <dbReference type="RefSeq" id="XP_017784226.1"/>
    </source>
</evidence>
<dbReference type="Gene3D" id="4.10.40.20">
    <property type="match status" value="1"/>
</dbReference>
<keyword evidence="1" id="KW-0732">Signal</keyword>
<organism evidence="2 4">
    <name type="scientific">Nicrophorus vespilloides</name>
    <name type="common">Boreal carrion beetle</name>
    <dbReference type="NCBI Taxonomy" id="110193"/>
    <lineage>
        <taxon>Eukaryota</taxon>
        <taxon>Metazoa</taxon>
        <taxon>Ecdysozoa</taxon>
        <taxon>Arthropoda</taxon>
        <taxon>Hexapoda</taxon>
        <taxon>Insecta</taxon>
        <taxon>Pterygota</taxon>
        <taxon>Neoptera</taxon>
        <taxon>Endopterygota</taxon>
        <taxon>Coleoptera</taxon>
        <taxon>Polyphaga</taxon>
        <taxon>Staphyliniformia</taxon>
        <taxon>Silphidae</taxon>
        <taxon>Nicrophorinae</taxon>
        <taxon>Nicrophorus</taxon>
    </lineage>
</organism>
<name>A0ABM1NBM6_NICVS</name>
<evidence type="ECO:0000313" key="2">
    <source>
        <dbReference type="Proteomes" id="UP000695000"/>
    </source>
</evidence>
<dbReference type="Pfam" id="PF07327">
    <property type="entry name" value="Neuroparsin"/>
    <property type="match status" value="1"/>
</dbReference>
<dbReference type="RefSeq" id="XP_017784227.1">
    <property type="nucleotide sequence ID" value="XM_017928738.1"/>
</dbReference>
<reference evidence="3 4" key="1">
    <citation type="submission" date="2025-05" db="UniProtKB">
        <authorList>
            <consortium name="RefSeq"/>
        </authorList>
    </citation>
    <scope>IDENTIFICATION</scope>
    <source>
        <tissue evidence="3 4">Whole Larva</tissue>
    </source>
</reference>
<dbReference type="GeneID" id="108567929"/>
<sequence>MQTISIISLLFAVTLSFVITNMAEARAPWICQPCDMFEECNKEPESYCMWGETRNSCNRRVCAKGPGERCGGLRDIFGRCGTGMWCQKEDESNTYTCHGCYDNSLECHQSTRY</sequence>
<protein>
    <submittedName>
        <fullName evidence="3 4">Neuroparsin-A-like</fullName>
    </submittedName>
</protein>
<dbReference type="InterPro" id="IPR009030">
    <property type="entry name" value="Growth_fac_rcpt_cys_sf"/>
</dbReference>
<dbReference type="Proteomes" id="UP000695000">
    <property type="component" value="Unplaced"/>
</dbReference>
<feature type="signal peptide" evidence="1">
    <location>
        <begin position="1"/>
        <end position="25"/>
    </location>
</feature>
<dbReference type="RefSeq" id="XP_017784228.1">
    <property type="nucleotide sequence ID" value="XM_017928739.1"/>
</dbReference>
<feature type="chain" id="PRO_5045022778" evidence="1">
    <location>
        <begin position="26"/>
        <end position="113"/>
    </location>
</feature>
<dbReference type="InterPro" id="IPR010850">
    <property type="entry name" value="Neuroparsin"/>
</dbReference>
<accession>A0ABM1NBM6</accession>
<evidence type="ECO:0000313" key="3">
    <source>
        <dbReference type="RefSeq" id="XP_017784225.1"/>
    </source>
</evidence>